<evidence type="ECO:0000313" key="1">
    <source>
        <dbReference type="EMBL" id="GES16672.1"/>
    </source>
</evidence>
<evidence type="ECO:0000313" key="2">
    <source>
        <dbReference type="Proteomes" id="UP000331127"/>
    </source>
</evidence>
<name>A0A5M3X7L9_9ACTN</name>
<dbReference type="Proteomes" id="UP000331127">
    <property type="component" value="Unassembled WGS sequence"/>
</dbReference>
<comment type="caution">
    <text evidence="1">The sequence shown here is derived from an EMBL/GenBank/DDBJ whole genome shotgun (WGS) entry which is preliminary data.</text>
</comment>
<protein>
    <submittedName>
        <fullName evidence="1">Uncharacterized protein</fullName>
    </submittedName>
</protein>
<keyword evidence="2" id="KW-1185">Reference proteome</keyword>
<reference evidence="1 2" key="1">
    <citation type="submission" date="2019-10" db="EMBL/GenBank/DDBJ databases">
        <title>Whole genome shotgun sequence of Acrocarpospora macrocephala NBRC 16266.</title>
        <authorList>
            <person name="Ichikawa N."/>
            <person name="Kimura A."/>
            <person name="Kitahashi Y."/>
            <person name="Komaki H."/>
            <person name="Oguchi A."/>
        </authorList>
    </citation>
    <scope>NUCLEOTIDE SEQUENCE [LARGE SCALE GENOMIC DNA]</scope>
    <source>
        <strain evidence="1 2">NBRC 16266</strain>
    </source>
</reference>
<accession>A0A5M3X7L9</accession>
<gene>
    <name evidence="1" type="ORF">Amac_102700</name>
</gene>
<proteinExistence type="predicted"/>
<sequence>MKSKRPVRRNEPPPIATMCDCPTRPIVHSHVRKKAQAYDPAVRARAGISEDGQFTRFARIIHVSSREVADVRWAGGLTI</sequence>
<organism evidence="1 2">
    <name type="scientific">Acrocarpospora macrocephala</name>
    <dbReference type="NCBI Taxonomy" id="150177"/>
    <lineage>
        <taxon>Bacteria</taxon>
        <taxon>Bacillati</taxon>
        <taxon>Actinomycetota</taxon>
        <taxon>Actinomycetes</taxon>
        <taxon>Streptosporangiales</taxon>
        <taxon>Streptosporangiaceae</taxon>
        <taxon>Acrocarpospora</taxon>
    </lineage>
</organism>
<dbReference type="EMBL" id="BLAE01000110">
    <property type="protein sequence ID" value="GES16672.1"/>
    <property type="molecule type" value="Genomic_DNA"/>
</dbReference>
<dbReference type="AlphaFoldDB" id="A0A5M3X7L9"/>